<dbReference type="PANTHER" id="PTHR30069">
    <property type="entry name" value="TONB-DEPENDENT OUTER MEMBRANE RECEPTOR"/>
    <property type="match status" value="1"/>
</dbReference>
<dbReference type="Gene3D" id="2.40.170.20">
    <property type="entry name" value="TonB-dependent receptor, beta-barrel domain"/>
    <property type="match status" value="1"/>
</dbReference>
<gene>
    <name evidence="14" type="ORF">GCM10023173_17400</name>
</gene>
<proteinExistence type="predicted"/>
<keyword evidence="9" id="KW-0998">Cell outer membrane</keyword>
<evidence type="ECO:0000313" key="14">
    <source>
        <dbReference type="EMBL" id="GAA4517172.1"/>
    </source>
</evidence>
<dbReference type="InterPro" id="IPR000531">
    <property type="entry name" value="Beta-barrel_TonB"/>
</dbReference>
<evidence type="ECO:0000256" key="10">
    <source>
        <dbReference type="SAM" id="MobiDB-lite"/>
    </source>
</evidence>
<keyword evidence="5 11" id="KW-0732">Signal</keyword>
<dbReference type="Gene3D" id="3.30.70.100">
    <property type="match status" value="1"/>
</dbReference>
<dbReference type="SUPFAM" id="SSF55008">
    <property type="entry name" value="HMA, heavy metal-associated domain"/>
    <property type="match status" value="1"/>
</dbReference>
<evidence type="ECO:0000256" key="5">
    <source>
        <dbReference type="ARBA" id="ARBA00022729"/>
    </source>
</evidence>
<evidence type="ECO:0000256" key="4">
    <source>
        <dbReference type="ARBA" id="ARBA00022692"/>
    </source>
</evidence>
<evidence type="ECO:0000256" key="9">
    <source>
        <dbReference type="ARBA" id="ARBA00023237"/>
    </source>
</evidence>
<feature type="compositionally biased region" description="Basic and acidic residues" evidence="10">
    <location>
        <begin position="120"/>
        <end position="133"/>
    </location>
</feature>
<evidence type="ECO:0000256" key="8">
    <source>
        <dbReference type="ARBA" id="ARBA00023170"/>
    </source>
</evidence>
<dbReference type="InterPro" id="IPR037066">
    <property type="entry name" value="Plug_dom_sf"/>
</dbReference>
<feature type="domain" description="TonB-dependent receptor-like beta-barrel" evidence="13">
    <location>
        <begin position="436"/>
        <end position="835"/>
    </location>
</feature>
<dbReference type="PANTHER" id="PTHR30069:SF29">
    <property type="entry name" value="HEMOGLOBIN AND HEMOGLOBIN-HAPTOGLOBIN-BINDING PROTEIN 1-RELATED"/>
    <property type="match status" value="1"/>
</dbReference>
<dbReference type="InterPro" id="IPR006121">
    <property type="entry name" value="HMA_dom"/>
</dbReference>
<keyword evidence="6" id="KW-0798">TonB box</keyword>
<evidence type="ECO:0000256" key="3">
    <source>
        <dbReference type="ARBA" id="ARBA00022452"/>
    </source>
</evidence>
<keyword evidence="8" id="KW-0675">Receptor</keyword>
<protein>
    <recommendedName>
        <fullName evidence="16">TonB-dependent receptor</fullName>
    </recommendedName>
</protein>
<evidence type="ECO:0000256" key="2">
    <source>
        <dbReference type="ARBA" id="ARBA00022448"/>
    </source>
</evidence>
<dbReference type="SUPFAM" id="SSF56935">
    <property type="entry name" value="Porins"/>
    <property type="match status" value="1"/>
</dbReference>
<accession>A0ABP8R3Y4</accession>
<keyword evidence="4" id="KW-0812">Transmembrane</keyword>
<evidence type="ECO:0000256" key="1">
    <source>
        <dbReference type="ARBA" id="ARBA00004571"/>
    </source>
</evidence>
<evidence type="ECO:0008006" key="16">
    <source>
        <dbReference type="Google" id="ProtNLM"/>
    </source>
</evidence>
<keyword evidence="3" id="KW-1134">Transmembrane beta strand</keyword>
<dbReference type="Pfam" id="PF00403">
    <property type="entry name" value="HMA"/>
    <property type="match status" value="1"/>
</dbReference>
<evidence type="ECO:0000313" key="15">
    <source>
        <dbReference type="Proteomes" id="UP001500394"/>
    </source>
</evidence>
<dbReference type="EMBL" id="BAABGR010000020">
    <property type="protein sequence ID" value="GAA4517172.1"/>
    <property type="molecule type" value="Genomic_DNA"/>
</dbReference>
<evidence type="ECO:0000259" key="12">
    <source>
        <dbReference type="Pfam" id="PF00403"/>
    </source>
</evidence>
<evidence type="ECO:0000256" key="6">
    <source>
        <dbReference type="ARBA" id="ARBA00023077"/>
    </source>
</evidence>
<keyword evidence="2" id="KW-0813">Transport</keyword>
<keyword evidence="15" id="KW-1185">Reference proteome</keyword>
<reference evidence="15" key="1">
    <citation type="journal article" date="2019" name="Int. J. Syst. Evol. Microbiol.">
        <title>The Global Catalogue of Microorganisms (GCM) 10K type strain sequencing project: providing services to taxonomists for standard genome sequencing and annotation.</title>
        <authorList>
            <consortium name="The Broad Institute Genomics Platform"/>
            <consortium name="The Broad Institute Genome Sequencing Center for Infectious Disease"/>
            <person name="Wu L."/>
            <person name="Ma J."/>
        </authorList>
    </citation>
    <scope>NUCLEOTIDE SEQUENCE [LARGE SCALE GENOMIC DNA]</scope>
    <source>
        <strain evidence="15">JCM 17858</strain>
    </source>
</reference>
<dbReference type="RefSeq" id="WP_345067539.1">
    <property type="nucleotide sequence ID" value="NZ_BAABGR010000020.1"/>
</dbReference>
<sequence>MDKIIKVLLLFCTIFQFSYAQTDSTATFDVAGNCGLCKQRIEKAAKIKGVNSAVWDVKTRKITVSYNSNTTLSAIQKAIAMAGHDTPLHRAPDEVYEKLHECCLYERLGEDHEHDEDDHDHEHHGHKGEDHNHYHNHGKGRKETSDHHNHEHIITGVVVNEDDKASLTPIANVNIRWQEGPKGQTTSNESGVFKIKHNEGNKHLVFTAVGMQPVVIEVKDLHEVLVIHAQNNVLSEVVVSRRKKSNYIKALNANRVEVLTALELFKAACCDLSESFETTISVDVVSSDAVTGSKQIQLLGLSGIYTQLTVENLPGPRGFASPLGLNSIAGTWIESIDISKGIGSVVNGYENMAGQINVELKKPHTSERLFFNAYANNMGRTDLNLNLAQKINDKWSVGLLLHDNFMYNKDMNFSHNGFRDVPVGNLFSGINRWHFENGKGLIAQFGVKYLKDKRTGGQTSFNKEDRGSNAIYGLGFDNERIEGFGKIGYVFPENRYRSVGLQLSASNYNQDSYFGLRDYSNKQTNGYANLIFQDILGTIDHKYKVGVSVSYDKYKENIESHDFGRTETVTGVFAEYTYSPTEKFDLVAGLRQDYNSLYGWFTTPRFVVRYNPFEGNTIRISTGRGQRTANIFAENIGMLASARTIDYANLQSSNSAYGLKPEVSWNTGITLDQDFKLFGRESGIAIELFHNNFENQVVIDWENPREVNIYNLDGKSYSNSLQAEFRFMPARHFEARFAYRLLDVKTDYKKAGTLSKPLTAKHRGFMNLAYNLHSGWSFDYTFNVVGKKRLPSTIDNPTEYQLDSYSPAYITMNAQVSKSFGKDKNFSIYVGGENLTNKYQKDPILAFDQPFGQYFDTNLLWGPLTGRMFYTGIRYHIK</sequence>
<keyword evidence="7" id="KW-0472">Membrane</keyword>
<dbReference type="Proteomes" id="UP001500394">
    <property type="component" value="Unassembled WGS sequence"/>
</dbReference>
<comment type="caution">
    <text evidence="14">The sequence shown here is derived from an EMBL/GenBank/DDBJ whole genome shotgun (WGS) entry which is preliminary data.</text>
</comment>
<evidence type="ECO:0000256" key="11">
    <source>
        <dbReference type="SAM" id="SignalP"/>
    </source>
</evidence>
<comment type="subcellular location">
    <subcellularLocation>
        <location evidence="1">Cell outer membrane</location>
        <topology evidence="1">Multi-pass membrane protein</topology>
    </subcellularLocation>
</comment>
<dbReference type="InterPro" id="IPR036163">
    <property type="entry name" value="HMA_dom_sf"/>
</dbReference>
<dbReference type="CDD" id="cd00371">
    <property type="entry name" value="HMA"/>
    <property type="match status" value="1"/>
</dbReference>
<feature type="domain" description="HMA" evidence="12">
    <location>
        <begin position="34"/>
        <end position="84"/>
    </location>
</feature>
<dbReference type="Pfam" id="PF13715">
    <property type="entry name" value="CarbopepD_reg_2"/>
    <property type="match status" value="1"/>
</dbReference>
<organism evidence="14 15">
    <name type="scientific">Sphingobacterium thermophilum</name>
    <dbReference type="NCBI Taxonomy" id="768534"/>
    <lineage>
        <taxon>Bacteria</taxon>
        <taxon>Pseudomonadati</taxon>
        <taxon>Bacteroidota</taxon>
        <taxon>Sphingobacteriia</taxon>
        <taxon>Sphingobacteriales</taxon>
        <taxon>Sphingobacteriaceae</taxon>
        <taxon>Sphingobacterium</taxon>
    </lineage>
</organism>
<dbReference type="InterPro" id="IPR039426">
    <property type="entry name" value="TonB-dep_rcpt-like"/>
</dbReference>
<name>A0ABP8R3Y4_9SPHI</name>
<dbReference type="Pfam" id="PF00593">
    <property type="entry name" value="TonB_dep_Rec_b-barrel"/>
    <property type="match status" value="1"/>
</dbReference>
<dbReference type="InterPro" id="IPR008969">
    <property type="entry name" value="CarboxyPept-like_regulatory"/>
</dbReference>
<dbReference type="InterPro" id="IPR036942">
    <property type="entry name" value="Beta-barrel_TonB_sf"/>
</dbReference>
<feature type="signal peptide" evidence="11">
    <location>
        <begin position="1"/>
        <end position="20"/>
    </location>
</feature>
<dbReference type="SUPFAM" id="SSF49464">
    <property type="entry name" value="Carboxypeptidase regulatory domain-like"/>
    <property type="match status" value="1"/>
</dbReference>
<evidence type="ECO:0000259" key="13">
    <source>
        <dbReference type="Pfam" id="PF00593"/>
    </source>
</evidence>
<feature type="chain" id="PRO_5045195958" description="TonB-dependent receptor" evidence="11">
    <location>
        <begin position="21"/>
        <end position="878"/>
    </location>
</feature>
<dbReference type="Gene3D" id="2.170.130.10">
    <property type="entry name" value="TonB-dependent receptor, plug domain"/>
    <property type="match status" value="1"/>
</dbReference>
<evidence type="ECO:0000256" key="7">
    <source>
        <dbReference type="ARBA" id="ARBA00023136"/>
    </source>
</evidence>
<feature type="region of interest" description="Disordered" evidence="10">
    <location>
        <begin position="113"/>
        <end position="146"/>
    </location>
</feature>